<reference evidence="1 2" key="1">
    <citation type="submission" date="2024-01" db="EMBL/GenBank/DDBJ databases">
        <title>Draft genome sequence of Gordonia sp. PKS22-38.</title>
        <authorList>
            <person name="Suphannarot A."/>
            <person name="Mingma R."/>
        </authorList>
    </citation>
    <scope>NUCLEOTIDE SEQUENCE [LARGE SCALE GENOMIC DNA]</scope>
    <source>
        <strain evidence="1 2">PKS22-38</strain>
    </source>
</reference>
<proteinExistence type="predicted"/>
<dbReference type="Proteomes" id="UP001335729">
    <property type="component" value="Unassembled WGS sequence"/>
</dbReference>
<dbReference type="InterPro" id="IPR023393">
    <property type="entry name" value="START-like_dom_sf"/>
</dbReference>
<dbReference type="EMBL" id="JAZDUE010000018">
    <property type="protein sequence ID" value="MEE4025256.1"/>
    <property type="molecule type" value="Genomic_DNA"/>
</dbReference>
<dbReference type="SUPFAM" id="SSF55961">
    <property type="entry name" value="Bet v1-like"/>
    <property type="match status" value="1"/>
</dbReference>
<comment type="caution">
    <text evidence="1">The sequence shown here is derived from an EMBL/GenBank/DDBJ whole genome shotgun (WGS) entry which is preliminary data.</text>
</comment>
<sequence>MRQQLTTDTVERFVNATPQAVYDLISDVTRTPDLSPDVVSCTWLGGATGPAVGAEFKAVNDGRSRPNWSNRPIVAVCEPGREFAFRRTEAFAGTILWRYELIAENGGTRIRESYLAEKPVSPVGWFIIGGLYGRKDQAGDLRIGMEATLARIAEILEPPATPAEPATDAAAT</sequence>
<dbReference type="Gene3D" id="3.30.530.20">
    <property type="match status" value="1"/>
</dbReference>
<dbReference type="CDD" id="cd07812">
    <property type="entry name" value="SRPBCC"/>
    <property type="match status" value="1"/>
</dbReference>
<gene>
    <name evidence="1" type="ORF">V1Y59_19385</name>
</gene>
<organism evidence="1 2">
    <name type="scientific">Gordonia prachuapensis</name>
    <dbReference type="NCBI Taxonomy" id="3115651"/>
    <lineage>
        <taxon>Bacteria</taxon>
        <taxon>Bacillati</taxon>
        <taxon>Actinomycetota</taxon>
        <taxon>Actinomycetes</taxon>
        <taxon>Mycobacteriales</taxon>
        <taxon>Gordoniaceae</taxon>
        <taxon>Gordonia</taxon>
    </lineage>
</organism>
<name>A0ABU7MYM1_9ACTN</name>
<evidence type="ECO:0000313" key="2">
    <source>
        <dbReference type="Proteomes" id="UP001335729"/>
    </source>
</evidence>
<keyword evidence="2" id="KW-1185">Reference proteome</keyword>
<accession>A0ABU7MYM1</accession>
<evidence type="ECO:0000313" key="1">
    <source>
        <dbReference type="EMBL" id="MEE4025256.1"/>
    </source>
</evidence>
<dbReference type="RefSeq" id="WP_330506684.1">
    <property type="nucleotide sequence ID" value="NZ_JAZDUE010000018.1"/>
</dbReference>
<dbReference type="Pfam" id="PF10604">
    <property type="entry name" value="Polyketide_cyc2"/>
    <property type="match status" value="1"/>
</dbReference>
<dbReference type="InterPro" id="IPR019587">
    <property type="entry name" value="Polyketide_cyclase/dehydratase"/>
</dbReference>
<protein>
    <submittedName>
        <fullName evidence="1">SRPBCC family protein</fullName>
    </submittedName>
</protein>